<dbReference type="Proteomes" id="UP000678393">
    <property type="component" value="Unassembled WGS sequence"/>
</dbReference>
<name>A0A8S3YXR0_9EUPU</name>
<dbReference type="PANTHER" id="PTHR13136:SF16">
    <property type="entry name" value="KAT8 REGULATORY NSL COMPLEX SUBUNIT 3"/>
    <property type="match status" value="1"/>
</dbReference>
<dbReference type="PANTHER" id="PTHR13136">
    <property type="entry name" value="TESTIS DEVELOPMENT PROTEIN PRTD"/>
    <property type="match status" value="1"/>
</dbReference>
<feature type="non-terminal residue" evidence="2">
    <location>
        <position position="1"/>
    </location>
</feature>
<dbReference type="Pfam" id="PF23154">
    <property type="entry name" value="KANSL3_1st"/>
    <property type="match status" value="1"/>
</dbReference>
<evidence type="ECO:0000259" key="1">
    <source>
        <dbReference type="Pfam" id="PF23154"/>
    </source>
</evidence>
<accession>A0A8S3YXR0</accession>
<keyword evidence="3" id="KW-1185">Reference proteome</keyword>
<dbReference type="InterPro" id="IPR056519">
    <property type="entry name" value="KANSL3_1st"/>
</dbReference>
<dbReference type="Gene3D" id="3.40.50.1820">
    <property type="entry name" value="alpha/beta hydrolase"/>
    <property type="match status" value="1"/>
</dbReference>
<sequence length="490" mass="55210">MTSTEEHSGTSRFAALSEMNSSELNIVSIDHCYCKPWSSHPDASNTRPLHMLFMEAFPHSSSQEKPRSTDVIDVVGHDDRTPCKYVDKVESMLSNRVVSHLGYADDKDDWEDHITSLRSTWSVLQNRIFAKVMRVLQADRLARLSVQGIINESVQRRLQIDKAARRVRFCFGNVGWDMTLIMWLHNLLLDNLRGQLLTSYLEVIFSLKSKIPSLMEHLIEGVTSRQGLALESESEFSKMNSDPILSNANLQKIKKLPDNPILLMISTTPVENKRHQLWQQQLSAMGKVVSVFPDSTNSNIQTTSFVENMFTATRAKIMEVKSHFAGRPIILIGWHIGALVAAHVAVVEFVTGVVCLGFPTTGIYGDRGEIEDSFYTCKTPTLFVVGQHANSSSIDSLENIREKLKVETSLLLIGGADDQLRVSHAKKLSYDVTQAVVDRFIMEEMFAFLGTILSQRLLKSEVTEETEVIRKQRKRKHKSILAACSQTSKQ</sequence>
<dbReference type="GO" id="GO:0045944">
    <property type="term" value="P:positive regulation of transcription by RNA polymerase II"/>
    <property type="evidence" value="ECO:0007669"/>
    <property type="project" value="TreeGrafter"/>
</dbReference>
<dbReference type="SUPFAM" id="SSF53474">
    <property type="entry name" value="alpha/beta-Hydrolases"/>
    <property type="match status" value="1"/>
</dbReference>
<dbReference type="GO" id="GO:0044545">
    <property type="term" value="C:NSL complex"/>
    <property type="evidence" value="ECO:0007669"/>
    <property type="project" value="TreeGrafter"/>
</dbReference>
<dbReference type="InterPro" id="IPR026555">
    <property type="entry name" value="NSL3/Tex30"/>
</dbReference>
<dbReference type="EMBL" id="CAJHNH020001104">
    <property type="protein sequence ID" value="CAG5121519.1"/>
    <property type="molecule type" value="Genomic_DNA"/>
</dbReference>
<comment type="caution">
    <text evidence="2">The sequence shown here is derived from an EMBL/GenBank/DDBJ whole genome shotgun (WGS) entry which is preliminary data.</text>
</comment>
<evidence type="ECO:0000313" key="2">
    <source>
        <dbReference type="EMBL" id="CAG5121519.1"/>
    </source>
</evidence>
<gene>
    <name evidence="2" type="ORF">CUNI_LOCUS7077</name>
</gene>
<organism evidence="2 3">
    <name type="scientific">Candidula unifasciata</name>
    <dbReference type="NCBI Taxonomy" id="100452"/>
    <lineage>
        <taxon>Eukaryota</taxon>
        <taxon>Metazoa</taxon>
        <taxon>Spiralia</taxon>
        <taxon>Lophotrochozoa</taxon>
        <taxon>Mollusca</taxon>
        <taxon>Gastropoda</taxon>
        <taxon>Heterobranchia</taxon>
        <taxon>Euthyneura</taxon>
        <taxon>Panpulmonata</taxon>
        <taxon>Eupulmonata</taxon>
        <taxon>Stylommatophora</taxon>
        <taxon>Helicina</taxon>
        <taxon>Helicoidea</taxon>
        <taxon>Geomitridae</taxon>
        <taxon>Candidula</taxon>
    </lineage>
</organism>
<reference evidence="2" key="1">
    <citation type="submission" date="2021-04" db="EMBL/GenBank/DDBJ databases">
        <authorList>
            <consortium name="Molecular Ecology Group"/>
        </authorList>
    </citation>
    <scope>NUCLEOTIDE SEQUENCE</scope>
</reference>
<dbReference type="AlphaFoldDB" id="A0A8S3YXR0"/>
<proteinExistence type="predicted"/>
<protein>
    <recommendedName>
        <fullName evidence="1">KANSL3 helical domain-containing protein</fullName>
    </recommendedName>
</protein>
<evidence type="ECO:0000313" key="3">
    <source>
        <dbReference type="Proteomes" id="UP000678393"/>
    </source>
</evidence>
<dbReference type="OrthoDB" id="6415022at2759"/>
<feature type="domain" description="KANSL3 helical" evidence="1">
    <location>
        <begin position="83"/>
        <end position="220"/>
    </location>
</feature>
<dbReference type="InterPro" id="IPR029058">
    <property type="entry name" value="AB_hydrolase_fold"/>
</dbReference>